<gene>
    <name evidence="9" type="ORF">CGLY_04655</name>
</gene>
<dbReference type="Pfam" id="PF02586">
    <property type="entry name" value="SRAP"/>
    <property type="match status" value="1"/>
</dbReference>
<evidence type="ECO:0000256" key="6">
    <source>
        <dbReference type="ARBA" id="ARBA00023125"/>
    </source>
</evidence>
<keyword evidence="5" id="KW-0190">Covalent protein-DNA linkage</keyword>
<name>X5DQ23_9CORY</name>
<organism evidence="9 10">
    <name type="scientific">Corynebacterium glyciniphilum AJ 3170</name>
    <dbReference type="NCBI Taxonomy" id="1404245"/>
    <lineage>
        <taxon>Bacteria</taxon>
        <taxon>Bacillati</taxon>
        <taxon>Actinomycetota</taxon>
        <taxon>Actinomycetes</taxon>
        <taxon>Mycobacteriales</taxon>
        <taxon>Corynebacteriaceae</taxon>
        <taxon>Corynebacterium</taxon>
    </lineage>
</organism>
<evidence type="ECO:0000256" key="7">
    <source>
        <dbReference type="ARBA" id="ARBA00023239"/>
    </source>
</evidence>
<dbReference type="HOGENOM" id="CLU_035990_6_2_11"/>
<protein>
    <recommendedName>
        <fullName evidence="8">Abasic site processing protein</fullName>
        <ecNumber evidence="8">3.4.-.-</ecNumber>
    </recommendedName>
</protein>
<evidence type="ECO:0000256" key="1">
    <source>
        <dbReference type="ARBA" id="ARBA00008136"/>
    </source>
</evidence>
<sequence>MCGRYVMFSTTETVLAATSRLVGEQVGAVGGGRPPTPSWNIAPTHTVGVLRRFSGAVTLGPAAWGYPAPWRAGTVLFNARGETVFDKASFRGSAPCLFVMDGWYEWKDRQPYYVSSRSDAGHEPMVVAGLCRPGQGADRGRLEATMVTAASVAPVAWLHDRMPRVLGVGEVGSDETVAWLDGSDGVRRTLAASPPGAGILGTLVTGEADRRVGNVSANCADLIGDAGLTRD</sequence>
<reference evidence="9 10" key="1">
    <citation type="journal article" date="2015" name="Int. J. Syst. Evol. Microbiol.">
        <title>Revisiting Corynebacterium glyciniphilum (ex Kubota et al., 1972) sp. nov., nom. rev., isolated from putrefied banana.</title>
        <authorList>
            <person name="Al-Dilaimi A."/>
            <person name="Bednarz H."/>
            <person name="Lomker A."/>
            <person name="Niehaus K."/>
            <person name="Kalinowski J."/>
            <person name="Ruckert C."/>
        </authorList>
    </citation>
    <scope>NUCLEOTIDE SEQUENCE [LARGE SCALE GENOMIC DNA]</scope>
    <source>
        <strain evidence="9">AJ 3170</strain>
    </source>
</reference>
<dbReference type="PANTHER" id="PTHR13604:SF0">
    <property type="entry name" value="ABASIC SITE PROCESSING PROTEIN HMCES"/>
    <property type="match status" value="1"/>
</dbReference>
<dbReference type="InterPro" id="IPR036590">
    <property type="entry name" value="SRAP-like"/>
</dbReference>
<dbReference type="Gene3D" id="3.90.1680.10">
    <property type="entry name" value="SOS response associated peptidase-like"/>
    <property type="match status" value="1"/>
</dbReference>
<dbReference type="SUPFAM" id="SSF143081">
    <property type="entry name" value="BB1717-like"/>
    <property type="match status" value="1"/>
</dbReference>
<evidence type="ECO:0000256" key="8">
    <source>
        <dbReference type="RuleBase" id="RU364100"/>
    </source>
</evidence>
<evidence type="ECO:0000313" key="9">
    <source>
        <dbReference type="EMBL" id="AHW63379.1"/>
    </source>
</evidence>
<keyword evidence="4 8" id="KW-0378">Hydrolase</keyword>
<evidence type="ECO:0000256" key="2">
    <source>
        <dbReference type="ARBA" id="ARBA00022670"/>
    </source>
</evidence>
<evidence type="ECO:0000256" key="5">
    <source>
        <dbReference type="ARBA" id="ARBA00023124"/>
    </source>
</evidence>
<dbReference type="EMBL" id="CP006842">
    <property type="protein sequence ID" value="AHW63379.1"/>
    <property type="molecule type" value="Genomic_DNA"/>
</dbReference>
<dbReference type="eggNOG" id="COG2135">
    <property type="taxonomic scope" value="Bacteria"/>
</dbReference>
<evidence type="ECO:0000256" key="4">
    <source>
        <dbReference type="ARBA" id="ARBA00022801"/>
    </source>
</evidence>
<dbReference type="KEGG" id="cgy:CGLY_04655"/>
<dbReference type="GO" id="GO:0006508">
    <property type="term" value="P:proteolysis"/>
    <property type="evidence" value="ECO:0007669"/>
    <property type="project" value="UniProtKB-KW"/>
</dbReference>
<comment type="similarity">
    <text evidence="1 8">Belongs to the SOS response-associated peptidase family.</text>
</comment>
<dbReference type="AlphaFoldDB" id="X5DQ23"/>
<dbReference type="OrthoDB" id="9782620at2"/>
<accession>X5DQ23</accession>
<dbReference type="GO" id="GO:0106300">
    <property type="term" value="P:protein-DNA covalent cross-linking repair"/>
    <property type="evidence" value="ECO:0007669"/>
    <property type="project" value="InterPro"/>
</dbReference>
<dbReference type="GO" id="GO:0008233">
    <property type="term" value="F:peptidase activity"/>
    <property type="evidence" value="ECO:0007669"/>
    <property type="project" value="UniProtKB-KW"/>
</dbReference>
<keyword evidence="6" id="KW-0238">DNA-binding</keyword>
<dbReference type="GO" id="GO:0003697">
    <property type="term" value="F:single-stranded DNA binding"/>
    <property type="evidence" value="ECO:0007669"/>
    <property type="project" value="InterPro"/>
</dbReference>
<dbReference type="PANTHER" id="PTHR13604">
    <property type="entry name" value="DC12-RELATED"/>
    <property type="match status" value="1"/>
</dbReference>
<evidence type="ECO:0000313" key="10">
    <source>
        <dbReference type="Proteomes" id="UP000023703"/>
    </source>
</evidence>
<dbReference type="EC" id="3.4.-.-" evidence="8"/>
<dbReference type="STRING" id="1404245.CGLY_04655"/>
<proteinExistence type="inferred from homology"/>
<evidence type="ECO:0000256" key="3">
    <source>
        <dbReference type="ARBA" id="ARBA00022763"/>
    </source>
</evidence>
<dbReference type="GO" id="GO:0016829">
    <property type="term" value="F:lyase activity"/>
    <property type="evidence" value="ECO:0007669"/>
    <property type="project" value="UniProtKB-KW"/>
</dbReference>
<keyword evidence="3" id="KW-0227">DNA damage</keyword>
<keyword evidence="2 8" id="KW-0645">Protease</keyword>
<keyword evidence="7" id="KW-0456">Lyase</keyword>
<keyword evidence="10" id="KW-1185">Reference proteome</keyword>
<dbReference type="Proteomes" id="UP000023703">
    <property type="component" value="Chromosome"/>
</dbReference>
<dbReference type="InterPro" id="IPR003738">
    <property type="entry name" value="SRAP"/>
</dbReference>